<accession>F1ZCW6</accession>
<dbReference type="AlphaFoldDB" id="F1ZCW6"/>
<dbReference type="InterPro" id="IPR007712">
    <property type="entry name" value="RelE/ParE_toxin"/>
</dbReference>
<dbReference type="STRING" id="983920.Y88_3859"/>
<dbReference type="Pfam" id="PF05016">
    <property type="entry name" value="ParE_toxin"/>
    <property type="match status" value="1"/>
</dbReference>
<keyword evidence="3" id="KW-1185">Reference proteome</keyword>
<name>F1ZCW6_9SPHN</name>
<dbReference type="OrthoDB" id="7173315at2"/>
<dbReference type="Proteomes" id="UP000004728">
    <property type="component" value="Unassembled WGS sequence"/>
</dbReference>
<dbReference type="InParanoid" id="F1ZCW6"/>
<organism evidence="2 3">
    <name type="scientific">Novosphingobium nitrogenifigens DSM 19370</name>
    <dbReference type="NCBI Taxonomy" id="983920"/>
    <lineage>
        <taxon>Bacteria</taxon>
        <taxon>Pseudomonadati</taxon>
        <taxon>Pseudomonadota</taxon>
        <taxon>Alphaproteobacteria</taxon>
        <taxon>Sphingomonadales</taxon>
        <taxon>Sphingomonadaceae</taxon>
        <taxon>Novosphingobium</taxon>
    </lineage>
</organism>
<dbReference type="EMBL" id="AEWJ01000063">
    <property type="protein sequence ID" value="EGD57547.1"/>
    <property type="molecule type" value="Genomic_DNA"/>
</dbReference>
<comment type="caution">
    <text evidence="2">The sequence shown here is derived from an EMBL/GenBank/DDBJ whole genome shotgun (WGS) entry which is preliminary data.</text>
</comment>
<evidence type="ECO:0000313" key="3">
    <source>
        <dbReference type="Proteomes" id="UP000004728"/>
    </source>
</evidence>
<gene>
    <name evidence="2" type="ORF">Y88_3859</name>
</gene>
<evidence type="ECO:0000256" key="1">
    <source>
        <dbReference type="ARBA" id="ARBA00022649"/>
    </source>
</evidence>
<evidence type="ECO:0000313" key="2">
    <source>
        <dbReference type="EMBL" id="EGD57547.1"/>
    </source>
</evidence>
<dbReference type="eggNOG" id="COG3668">
    <property type="taxonomic scope" value="Bacteria"/>
</dbReference>
<dbReference type="HOGENOM" id="CLU_147162_3_2_5"/>
<sequence>MSRPAYLVSAIARQRLDEIFSYTRERWGDEQAEVYVRDLFAYFGRIAAREVVWRSVPVEFGVEGFYGRCGHHYVYWRELKAGQVGIVTILHERMHQISRFRDDVLP</sequence>
<proteinExistence type="predicted"/>
<dbReference type="RefSeq" id="WP_008071193.1">
    <property type="nucleotide sequence ID" value="NZ_AQWK01000023.1"/>
</dbReference>
<keyword evidence="1" id="KW-1277">Toxin-antitoxin system</keyword>
<reference evidence="2 3" key="1">
    <citation type="journal article" date="2012" name="J. Bacteriol.">
        <title>Draft Genome Sequence of Novosphingobium nitrogenifigens Y88T.</title>
        <authorList>
            <person name="Strabala T.J."/>
            <person name="Macdonald L."/>
            <person name="Liu V."/>
            <person name="Smit A.M."/>
        </authorList>
    </citation>
    <scope>NUCLEOTIDE SEQUENCE [LARGE SCALE GENOMIC DNA]</scope>
    <source>
        <strain evidence="2 3">DSM 19370</strain>
    </source>
</reference>
<protein>
    <submittedName>
        <fullName evidence="2">Plasmid stabilization system protein</fullName>
    </submittedName>
</protein>
<dbReference type="Gene3D" id="3.30.2310.20">
    <property type="entry name" value="RelE-like"/>
    <property type="match status" value="1"/>
</dbReference>
<dbReference type="InterPro" id="IPR035093">
    <property type="entry name" value="RelE/ParE_toxin_dom_sf"/>
</dbReference>